<dbReference type="Pfam" id="PF01565">
    <property type="entry name" value="FAD_binding_4"/>
    <property type="match status" value="1"/>
</dbReference>
<proteinExistence type="inferred from homology"/>
<keyword evidence="5" id="KW-0560">Oxidoreductase</keyword>
<name>A0A381PEK4_9ZZZZ</name>
<dbReference type="GO" id="GO:0022904">
    <property type="term" value="P:respiratory electron transport chain"/>
    <property type="evidence" value="ECO:0007669"/>
    <property type="project" value="TreeGrafter"/>
</dbReference>
<sequence>MEKKLQDKLIQIVGKRNIVARENVSQSNWKTHQPFLGKALIKTSSTEEVAGILKICNDLKQAVVPISGITNMVKGCLTTSGDIGLSLENMNQIEEIDPIARTLTAQAGVTLREAQEVANENDMFFPVDIGARDTCMLGGNVSTNAGGTKVIRYGMIRDSVLGLEAVLADGTIVSSMNRFIKNNSGFDLKHLFIGSEGLLGVITRIIFRLSVKPKSHNVALLAAMTYDNVLTILNRVQNMIGSDLCGFEVMWGNFYDKVAELKEINLPLAEGYPIYMIVESMGNNPDVDNKLFEEMLSKLFDEDCVQDGVLAKSEKERSNIWAIREEIEWVISGTGNFDISLSVRDVDNYLHELNALIGQNFPDAYMAAFGHLGDNNIHISVSFEEKDVKQKKLIEKYVYETLIPYKGAISAEHGIGMEKREWLSVSRTPEEIKLMKELKKMMDPNNILNPGKVFTRNE</sequence>
<dbReference type="EMBL" id="UINC01000960">
    <property type="protein sequence ID" value="SUZ65441.1"/>
    <property type="molecule type" value="Genomic_DNA"/>
</dbReference>
<dbReference type="Pfam" id="PF02913">
    <property type="entry name" value="FAD-oxidase_C"/>
    <property type="match status" value="1"/>
</dbReference>
<dbReference type="InterPro" id="IPR016171">
    <property type="entry name" value="Vanillyl_alc_oxidase_C-sub2"/>
</dbReference>
<evidence type="ECO:0000256" key="5">
    <source>
        <dbReference type="ARBA" id="ARBA00023002"/>
    </source>
</evidence>
<dbReference type="InterPro" id="IPR016166">
    <property type="entry name" value="FAD-bd_PCMH"/>
</dbReference>
<keyword evidence="4" id="KW-0274">FAD</keyword>
<dbReference type="SUPFAM" id="SSF56176">
    <property type="entry name" value="FAD-binding/transporter-associated domain-like"/>
    <property type="match status" value="1"/>
</dbReference>
<protein>
    <recommendedName>
        <fullName evidence="6">FAD-binding PCMH-type domain-containing protein</fullName>
    </recommendedName>
</protein>
<dbReference type="Gene3D" id="1.10.45.10">
    <property type="entry name" value="Vanillyl-alcohol Oxidase, Chain A, domain 4"/>
    <property type="match status" value="1"/>
</dbReference>
<dbReference type="Gene3D" id="3.30.70.2190">
    <property type="match status" value="1"/>
</dbReference>
<dbReference type="Gene3D" id="3.30.465.10">
    <property type="match status" value="1"/>
</dbReference>
<dbReference type="PROSITE" id="PS51387">
    <property type="entry name" value="FAD_PCMH"/>
    <property type="match status" value="1"/>
</dbReference>
<dbReference type="InterPro" id="IPR006094">
    <property type="entry name" value="Oxid_FAD_bind_N"/>
</dbReference>
<comment type="similarity">
    <text evidence="2">Belongs to the FAD-binding oxidoreductase/transferase type 4 family.</text>
</comment>
<dbReference type="InterPro" id="IPR016164">
    <property type="entry name" value="FAD-linked_Oxase-like_C"/>
</dbReference>
<evidence type="ECO:0000256" key="1">
    <source>
        <dbReference type="ARBA" id="ARBA00001974"/>
    </source>
</evidence>
<evidence type="ECO:0000259" key="6">
    <source>
        <dbReference type="PROSITE" id="PS51387"/>
    </source>
</evidence>
<dbReference type="PANTHER" id="PTHR43716">
    <property type="entry name" value="D-2-HYDROXYGLUTARATE DEHYDROGENASE, MITOCHONDRIAL"/>
    <property type="match status" value="1"/>
</dbReference>
<dbReference type="InterPro" id="IPR051264">
    <property type="entry name" value="FAD-oxidored/transferase_4"/>
</dbReference>
<keyword evidence="3" id="KW-0285">Flavoprotein</keyword>
<gene>
    <name evidence="7" type="ORF">METZ01_LOCUS18295</name>
</gene>
<dbReference type="GO" id="GO:0071949">
    <property type="term" value="F:FAD binding"/>
    <property type="evidence" value="ECO:0007669"/>
    <property type="project" value="InterPro"/>
</dbReference>
<dbReference type="FunFam" id="1.10.45.10:FF:000001">
    <property type="entry name" value="D-lactate dehydrogenase mitochondrial"/>
    <property type="match status" value="1"/>
</dbReference>
<dbReference type="InterPro" id="IPR036318">
    <property type="entry name" value="FAD-bd_PCMH-like_sf"/>
</dbReference>
<reference evidence="7" key="1">
    <citation type="submission" date="2018-05" db="EMBL/GenBank/DDBJ databases">
        <authorList>
            <person name="Lanie J.A."/>
            <person name="Ng W.-L."/>
            <person name="Kazmierczak K.M."/>
            <person name="Andrzejewski T.M."/>
            <person name="Davidsen T.M."/>
            <person name="Wayne K.J."/>
            <person name="Tettelin H."/>
            <person name="Glass J.I."/>
            <person name="Rusch D."/>
            <person name="Podicherti R."/>
            <person name="Tsui H.-C.T."/>
            <person name="Winkler M.E."/>
        </authorList>
    </citation>
    <scope>NUCLEOTIDE SEQUENCE</scope>
</reference>
<evidence type="ECO:0000256" key="3">
    <source>
        <dbReference type="ARBA" id="ARBA00022630"/>
    </source>
</evidence>
<evidence type="ECO:0000256" key="4">
    <source>
        <dbReference type="ARBA" id="ARBA00022827"/>
    </source>
</evidence>
<evidence type="ECO:0000256" key="2">
    <source>
        <dbReference type="ARBA" id="ARBA00008000"/>
    </source>
</evidence>
<comment type="cofactor">
    <cofactor evidence="1">
        <name>FAD</name>
        <dbReference type="ChEBI" id="CHEBI:57692"/>
    </cofactor>
</comment>
<dbReference type="InterPro" id="IPR016167">
    <property type="entry name" value="FAD-bd_PCMH_sub1"/>
</dbReference>
<dbReference type="InterPro" id="IPR004113">
    <property type="entry name" value="FAD-bd_oxidored_4_C"/>
</dbReference>
<accession>A0A381PEK4</accession>
<dbReference type="Gene3D" id="3.30.70.2740">
    <property type="match status" value="1"/>
</dbReference>
<dbReference type="InterPro" id="IPR016169">
    <property type="entry name" value="FAD-bd_PCMH_sub2"/>
</dbReference>
<dbReference type="GO" id="GO:0016491">
    <property type="term" value="F:oxidoreductase activity"/>
    <property type="evidence" value="ECO:0007669"/>
    <property type="project" value="UniProtKB-KW"/>
</dbReference>
<dbReference type="PANTHER" id="PTHR43716:SF1">
    <property type="entry name" value="D-2-HYDROXYGLUTARATE DEHYDROGENASE, MITOCHONDRIAL"/>
    <property type="match status" value="1"/>
</dbReference>
<organism evidence="7">
    <name type="scientific">marine metagenome</name>
    <dbReference type="NCBI Taxonomy" id="408172"/>
    <lineage>
        <taxon>unclassified sequences</taxon>
        <taxon>metagenomes</taxon>
        <taxon>ecological metagenomes</taxon>
    </lineage>
</organism>
<evidence type="ECO:0000313" key="7">
    <source>
        <dbReference type="EMBL" id="SUZ65441.1"/>
    </source>
</evidence>
<dbReference type="Gene3D" id="3.30.43.10">
    <property type="entry name" value="Uridine Diphospho-n-acetylenolpyruvylglucosamine Reductase, domain 2"/>
    <property type="match status" value="1"/>
</dbReference>
<dbReference type="AlphaFoldDB" id="A0A381PEK4"/>
<dbReference type="SUPFAM" id="SSF55103">
    <property type="entry name" value="FAD-linked oxidases, C-terminal domain"/>
    <property type="match status" value="1"/>
</dbReference>
<feature type="domain" description="FAD-binding PCMH-type" evidence="6">
    <location>
        <begin position="33"/>
        <end position="212"/>
    </location>
</feature>